<gene>
    <name evidence="2" type="ORF">CLTHE_04160</name>
</gene>
<name>A0A1V4SYD8_9CLOT</name>
<keyword evidence="1" id="KW-0812">Transmembrane</keyword>
<feature type="transmembrane region" description="Helical" evidence="1">
    <location>
        <begin position="7"/>
        <end position="27"/>
    </location>
</feature>
<keyword evidence="1" id="KW-0472">Membrane</keyword>
<comment type="caution">
    <text evidence="2">The sequence shown here is derived from an EMBL/GenBank/DDBJ whole genome shotgun (WGS) entry which is preliminary data.</text>
</comment>
<dbReference type="EMBL" id="LTAY01000020">
    <property type="protein sequence ID" value="OPX49935.1"/>
    <property type="molecule type" value="Genomic_DNA"/>
</dbReference>
<keyword evidence="1" id="KW-1133">Transmembrane helix</keyword>
<dbReference type="Proteomes" id="UP000191448">
    <property type="component" value="Unassembled WGS sequence"/>
</dbReference>
<evidence type="ECO:0000313" key="3">
    <source>
        <dbReference type="Proteomes" id="UP000191448"/>
    </source>
</evidence>
<evidence type="ECO:0000313" key="2">
    <source>
        <dbReference type="EMBL" id="OPX49935.1"/>
    </source>
</evidence>
<proteinExistence type="predicted"/>
<evidence type="ECO:0000256" key="1">
    <source>
        <dbReference type="SAM" id="Phobius"/>
    </source>
</evidence>
<organism evidence="2 3">
    <name type="scientific">Clostridium thermobutyricum DSM 4928</name>
    <dbReference type="NCBI Taxonomy" id="1121339"/>
    <lineage>
        <taxon>Bacteria</taxon>
        <taxon>Bacillati</taxon>
        <taxon>Bacillota</taxon>
        <taxon>Clostridia</taxon>
        <taxon>Eubacteriales</taxon>
        <taxon>Clostridiaceae</taxon>
        <taxon>Clostridium</taxon>
    </lineage>
</organism>
<dbReference type="AlphaFoldDB" id="A0A1V4SYD8"/>
<accession>A0A1V4SYD8</accession>
<protein>
    <submittedName>
        <fullName evidence="2">Uncharacterized protein</fullName>
    </submittedName>
</protein>
<sequence length="134" mass="15464">MINNKKFKFLVIPLLALIIFGSGILILREFYDTSTIAAELKTQSDNTITFNCGYLDKYIHLSSRIEEKSNVENLNYKIINPKGITMDEGILDENKVNYTFKGEKGEWKIQFDFPKEDQTALINYNVKTNSKNNI</sequence>
<reference evidence="2 3" key="1">
    <citation type="submission" date="2016-02" db="EMBL/GenBank/DDBJ databases">
        <title>Genome sequence of Clostridium thermobutyricum DSM 4928.</title>
        <authorList>
            <person name="Poehlein A."/>
            <person name="Daniel R."/>
        </authorList>
    </citation>
    <scope>NUCLEOTIDE SEQUENCE [LARGE SCALE GENOMIC DNA]</scope>
    <source>
        <strain evidence="2 3">DSM 4928</strain>
    </source>
</reference>
<dbReference type="RefSeq" id="WP_080021781.1">
    <property type="nucleotide sequence ID" value="NZ_LTAY01000020.1"/>
</dbReference>